<evidence type="ECO:0000313" key="2">
    <source>
        <dbReference type="EMBL" id="CAK7229669.1"/>
    </source>
</evidence>
<protein>
    <submittedName>
        <fullName evidence="2">Uncharacterized protein</fullName>
    </submittedName>
</protein>
<comment type="caution">
    <text evidence="2">The sequence shown here is derived from an EMBL/GenBank/DDBJ whole genome shotgun (WGS) entry which is preliminary data.</text>
</comment>
<proteinExistence type="predicted"/>
<evidence type="ECO:0000256" key="1">
    <source>
        <dbReference type="SAM" id="SignalP"/>
    </source>
</evidence>
<keyword evidence="1" id="KW-0732">Signal</keyword>
<dbReference type="EMBL" id="CAWUHC010000081">
    <property type="protein sequence ID" value="CAK7229669.1"/>
    <property type="molecule type" value="Genomic_DNA"/>
</dbReference>
<reference evidence="2 3" key="1">
    <citation type="submission" date="2024-01" db="EMBL/GenBank/DDBJ databases">
        <authorList>
            <person name="Allen C."/>
            <person name="Tagirdzhanova G."/>
        </authorList>
    </citation>
    <scope>NUCLEOTIDE SEQUENCE [LARGE SCALE GENOMIC DNA]</scope>
</reference>
<feature type="chain" id="PRO_5045552594" evidence="1">
    <location>
        <begin position="22"/>
        <end position="115"/>
    </location>
</feature>
<keyword evidence="3" id="KW-1185">Reference proteome</keyword>
<evidence type="ECO:0000313" key="3">
    <source>
        <dbReference type="Proteomes" id="UP001642406"/>
    </source>
</evidence>
<sequence length="115" mass="12412">MYFSTSAITVAALAFAQTAFAAPAAGVSARQDPHELDFRTFGVEGCSAENQGVYTLELSQSNICYQFVDPIGSMISTDNLCTLTIYDDDACTESPVVVPTNICQNGNWKSYKMTC</sequence>
<name>A0ABP0CCD0_9PEZI</name>
<accession>A0ABP0CCD0</accession>
<feature type="signal peptide" evidence="1">
    <location>
        <begin position="1"/>
        <end position="21"/>
    </location>
</feature>
<dbReference type="Proteomes" id="UP001642406">
    <property type="component" value="Unassembled WGS sequence"/>
</dbReference>
<organism evidence="2 3">
    <name type="scientific">Sporothrix bragantina</name>
    <dbReference type="NCBI Taxonomy" id="671064"/>
    <lineage>
        <taxon>Eukaryota</taxon>
        <taxon>Fungi</taxon>
        <taxon>Dikarya</taxon>
        <taxon>Ascomycota</taxon>
        <taxon>Pezizomycotina</taxon>
        <taxon>Sordariomycetes</taxon>
        <taxon>Sordariomycetidae</taxon>
        <taxon>Ophiostomatales</taxon>
        <taxon>Ophiostomataceae</taxon>
        <taxon>Sporothrix</taxon>
    </lineage>
</organism>
<gene>
    <name evidence="2" type="ORF">SBRCBS47491_007329</name>
</gene>